<evidence type="ECO:0000259" key="2">
    <source>
        <dbReference type="PROSITE" id="PS51371"/>
    </source>
</evidence>
<dbReference type="AlphaFoldDB" id="A0AA51N923"/>
<dbReference type="RefSeq" id="WP_308356686.1">
    <property type="nucleotide sequence ID" value="NZ_CP129970.2"/>
</dbReference>
<keyword evidence="4" id="KW-1185">Reference proteome</keyword>
<dbReference type="InterPro" id="IPR046342">
    <property type="entry name" value="CBS_dom_sf"/>
</dbReference>
<dbReference type="Gene3D" id="3.10.580.10">
    <property type="entry name" value="CBS-domain"/>
    <property type="match status" value="1"/>
</dbReference>
<dbReference type="InterPro" id="IPR000644">
    <property type="entry name" value="CBS_dom"/>
</dbReference>
<dbReference type="PANTHER" id="PTHR36510">
    <property type="entry name" value="GLUTAMATE--CYSTEINE LIGASE 2-RELATED"/>
    <property type="match status" value="1"/>
</dbReference>
<sequence>MGDNKVISTENISARNKFMRQLLNDIESLEYMLKHKLIEDDKIRIGAEQEFFLVNEQWRPYFEYEYILKALDDPHYTTEMTRYTLEINADPIEAKDNCLTKMHEQLNDLLYKANNVAGQYKAKVILTGILPTIRMNEITLEHMTPIMRYYALNERTKELRGEDFSLHIKGVDELTVLHDTIVFEGCNASFQTHLQIAPDDFISSYNWAQTIAAPVLAISANSPLLMGRELWNETRIALFQQSIDTRATSYALHEKESRISFGHKWASGSVVDIFKDDIARHKVMLAKAIKNNSINILERGGVPKLEALKVHNSTIYHWNRACYGLSDGKPHLRIENRYLPAGPSTDDEIANLAFWVGLMAGRPSKFDDMPSIMDFKDVKANFWKAARYGKDSVISWENKDLQVNELILEKLIPIALYGLQKLDIDEADIQKYINIIKNRVNGQNGVQWQISNFRRLRQQYKLDDSLKTLTSSIYQNQQKNIPIHKWQPINEICCTHKNAITVGSIMSTKLFLVEDTDLADLATNIMRWNNIHHLPVENSSGQLVGLLTWSHMTKRYPKKRNEKEVVSDIMVTEPFTVHSDTSIKEAMNIMKKHGYGCLPVVEKDKLVGIITNTDLIPFSNDKHF</sequence>
<dbReference type="EMBL" id="CP129970">
    <property type="protein sequence ID" value="WMN06750.1"/>
    <property type="molecule type" value="Genomic_DNA"/>
</dbReference>
<dbReference type="PROSITE" id="PS51371">
    <property type="entry name" value="CBS"/>
    <property type="match status" value="2"/>
</dbReference>
<dbReference type="Pfam" id="PF04107">
    <property type="entry name" value="GCS2"/>
    <property type="match status" value="1"/>
</dbReference>
<dbReference type="GO" id="GO:0016879">
    <property type="term" value="F:ligase activity, forming carbon-nitrogen bonds"/>
    <property type="evidence" value="ECO:0007669"/>
    <property type="project" value="TreeGrafter"/>
</dbReference>
<organism evidence="3 4">
    <name type="scientific">Marivirga arenosa</name>
    <dbReference type="NCBI Taxonomy" id="3059076"/>
    <lineage>
        <taxon>Bacteria</taxon>
        <taxon>Pseudomonadati</taxon>
        <taxon>Bacteroidota</taxon>
        <taxon>Cytophagia</taxon>
        <taxon>Cytophagales</taxon>
        <taxon>Marivirgaceae</taxon>
        <taxon>Marivirga</taxon>
    </lineage>
</organism>
<evidence type="ECO:0000313" key="4">
    <source>
        <dbReference type="Proteomes" id="UP001244443"/>
    </source>
</evidence>
<dbReference type="Proteomes" id="UP001244443">
    <property type="component" value="Chromosome"/>
</dbReference>
<dbReference type="SUPFAM" id="SSF54631">
    <property type="entry name" value="CBS-domain pair"/>
    <property type="match status" value="1"/>
</dbReference>
<proteinExistence type="predicted"/>
<dbReference type="InterPro" id="IPR006336">
    <property type="entry name" value="GCS2"/>
</dbReference>
<dbReference type="Pfam" id="PF00571">
    <property type="entry name" value="CBS"/>
    <property type="match status" value="2"/>
</dbReference>
<reference evidence="3" key="1">
    <citation type="submission" date="2023-08" db="EMBL/GenBank/DDBJ databases">
        <title>Comparative genomics and taxonomic characterization of three novel marine species of genus Marivirga.</title>
        <authorList>
            <person name="Muhammad N."/>
            <person name="Kim S.-G."/>
        </authorList>
    </citation>
    <scope>NUCLEOTIDE SEQUENCE [LARGE SCALE GENOMIC DNA]</scope>
    <source>
        <strain evidence="3">ABR2-2</strain>
    </source>
</reference>
<dbReference type="PANTHER" id="PTHR36510:SF3">
    <property type="entry name" value="CONSERVED PROTEIN"/>
    <property type="match status" value="1"/>
</dbReference>
<keyword evidence="1" id="KW-0129">CBS domain</keyword>
<dbReference type="InterPro" id="IPR050141">
    <property type="entry name" value="GCL_type2/YbdK_subfam"/>
</dbReference>
<dbReference type="SUPFAM" id="SSF55931">
    <property type="entry name" value="Glutamine synthetase/guanido kinase"/>
    <property type="match status" value="1"/>
</dbReference>
<evidence type="ECO:0000256" key="1">
    <source>
        <dbReference type="PROSITE-ProRule" id="PRU00703"/>
    </source>
</evidence>
<accession>A0AA51N923</accession>
<evidence type="ECO:0000313" key="3">
    <source>
        <dbReference type="EMBL" id="WMN06750.1"/>
    </source>
</evidence>
<dbReference type="InterPro" id="IPR014746">
    <property type="entry name" value="Gln_synth/guanido_kin_cat_dom"/>
</dbReference>
<dbReference type="Gene3D" id="3.30.590.20">
    <property type="match status" value="1"/>
</dbReference>
<protein>
    <submittedName>
        <fullName evidence="3">CBS domain-containing protein</fullName>
    </submittedName>
</protein>
<gene>
    <name evidence="3" type="ORF">QYS48_33575</name>
</gene>
<feature type="domain" description="CBS" evidence="2">
    <location>
        <begin position="570"/>
        <end position="624"/>
    </location>
</feature>
<feature type="domain" description="CBS" evidence="2">
    <location>
        <begin position="506"/>
        <end position="562"/>
    </location>
</feature>
<name>A0AA51N923_9BACT</name>
<dbReference type="SMART" id="SM00116">
    <property type="entry name" value="CBS"/>
    <property type="match status" value="2"/>
</dbReference>